<dbReference type="AlphaFoldDB" id="X0VKT7"/>
<organism evidence="1">
    <name type="scientific">marine sediment metagenome</name>
    <dbReference type="NCBI Taxonomy" id="412755"/>
    <lineage>
        <taxon>unclassified sequences</taxon>
        <taxon>metagenomes</taxon>
        <taxon>ecological metagenomes</taxon>
    </lineage>
</organism>
<reference evidence="1" key="1">
    <citation type="journal article" date="2014" name="Front. Microbiol.">
        <title>High frequency of phylogenetically diverse reductive dehalogenase-homologous genes in deep subseafloor sedimentary metagenomes.</title>
        <authorList>
            <person name="Kawai M."/>
            <person name="Futagami T."/>
            <person name="Toyoda A."/>
            <person name="Takaki Y."/>
            <person name="Nishi S."/>
            <person name="Hori S."/>
            <person name="Arai W."/>
            <person name="Tsubouchi T."/>
            <person name="Morono Y."/>
            <person name="Uchiyama I."/>
            <person name="Ito T."/>
            <person name="Fujiyama A."/>
            <person name="Inagaki F."/>
            <person name="Takami H."/>
        </authorList>
    </citation>
    <scope>NUCLEOTIDE SEQUENCE</scope>
    <source>
        <strain evidence="1">Expedition CK06-06</strain>
    </source>
</reference>
<accession>X0VKT7</accession>
<name>X0VKT7_9ZZZZ</name>
<protein>
    <submittedName>
        <fullName evidence="1">Uncharacterized protein</fullName>
    </submittedName>
</protein>
<feature type="non-terminal residue" evidence="1">
    <location>
        <position position="1"/>
    </location>
</feature>
<proteinExistence type="predicted"/>
<dbReference type="EMBL" id="BARS01038111">
    <property type="protein sequence ID" value="GAG18875.1"/>
    <property type="molecule type" value="Genomic_DNA"/>
</dbReference>
<sequence>RSEGIHRQLCKQRSGDKSEEQALRTAWRQVLRWIQAQIAMIDSEIVSTEEVFMPYLQIKENGQTLFEVFQSNPKFLQLTAGSK</sequence>
<comment type="caution">
    <text evidence="1">The sequence shown here is derived from an EMBL/GenBank/DDBJ whole genome shotgun (WGS) entry which is preliminary data.</text>
</comment>
<evidence type="ECO:0000313" key="1">
    <source>
        <dbReference type="EMBL" id="GAG18875.1"/>
    </source>
</evidence>
<gene>
    <name evidence="1" type="ORF">S01H1_58346</name>
</gene>